<dbReference type="PIRSF" id="PIRSF000349">
    <property type="entry name" value="SODismutase"/>
    <property type="match status" value="1"/>
</dbReference>
<evidence type="ECO:0000313" key="17">
    <source>
        <dbReference type="Proteomes" id="UP000184188"/>
    </source>
</evidence>
<dbReference type="InterPro" id="IPR050265">
    <property type="entry name" value="Fe/Mn_Superoxide_Dismutase"/>
</dbReference>
<dbReference type="STRING" id="1073090.A0A1L9S6I9"/>
<dbReference type="Gene3D" id="1.10.287.990">
    <property type="entry name" value="Fe,Mn superoxide dismutase (SOD) domain"/>
    <property type="match status" value="1"/>
</dbReference>
<evidence type="ECO:0000256" key="11">
    <source>
        <dbReference type="ARBA" id="ARBA00049204"/>
    </source>
</evidence>
<evidence type="ECO:0000256" key="7">
    <source>
        <dbReference type="ARBA" id="ARBA00022946"/>
    </source>
</evidence>
<evidence type="ECO:0000256" key="9">
    <source>
        <dbReference type="ARBA" id="ARBA00023128"/>
    </source>
</evidence>
<dbReference type="GO" id="GO:0005759">
    <property type="term" value="C:mitochondrial matrix"/>
    <property type="evidence" value="ECO:0007669"/>
    <property type="project" value="UniProtKB-SubCell"/>
</dbReference>
<comment type="function">
    <text evidence="13">Destroys radicals which are normally produced within the cells and which are toxic to biological systems.</text>
</comment>
<dbReference type="SUPFAM" id="SSF46609">
    <property type="entry name" value="Fe,Mn superoxide dismutase (SOD), N-terminal domain"/>
    <property type="match status" value="1"/>
</dbReference>
<reference evidence="17" key="1">
    <citation type="journal article" date="2017" name="Genome Biol.">
        <title>Comparative genomics reveals high biological diversity and specific adaptations in the industrially and medically important fungal genus Aspergillus.</title>
        <authorList>
            <person name="de Vries R.P."/>
            <person name="Riley R."/>
            <person name="Wiebenga A."/>
            <person name="Aguilar-Osorio G."/>
            <person name="Amillis S."/>
            <person name="Uchima C.A."/>
            <person name="Anderluh G."/>
            <person name="Asadollahi M."/>
            <person name="Askin M."/>
            <person name="Barry K."/>
            <person name="Battaglia E."/>
            <person name="Bayram O."/>
            <person name="Benocci T."/>
            <person name="Braus-Stromeyer S.A."/>
            <person name="Caldana C."/>
            <person name="Canovas D."/>
            <person name="Cerqueira G.C."/>
            <person name="Chen F."/>
            <person name="Chen W."/>
            <person name="Choi C."/>
            <person name="Clum A."/>
            <person name="Dos Santos R.A."/>
            <person name="Damasio A.R."/>
            <person name="Diallinas G."/>
            <person name="Emri T."/>
            <person name="Fekete E."/>
            <person name="Flipphi M."/>
            <person name="Freyberg S."/>
            <person name="Gallo A."/>
            <person name="Gournas C."/>
            <person name="Habgood R."/>
            <person name="Hainaut M."/>
            <person name="Harispe M.L."/>
            <person name="Henrissat B."/>
            <person name="Hilden K.S."/>
            <person name="Hope R."/>
            <person name="Hossain A."/>
            <person name="Karabika E."/>
            <person name="Karaffa L."/>
            <person name="Karanyi Z."/>
            <person name="Krasevec N."/>
            <person name="Kuo A."/>
            <person name="Kusch H."/>
            <person name="LaButti K."/>
            <person name="Lagendijk E.L."/>
            <person name="Lapidus A."/>
            <person name="Levasseur A."/>
            <person name="Lindquist E."/>
            <person name="Lipzen A."/>
            <person name="Logrieco A.F."/>
            <person name="MacCabe A."/>
            <person name="Maekelae M.R."/>
            <person name="Malavazi I."/>
            <person name="Melin P."/>
            <person name="Meyer V."/>
            <person name="Mielnichuk N."/>
            <person name="Miskei M."/>
            <person name="Molnar A.P."/>
            <person name="Mule G."/>
            <person name="Ngan C.Y."/>
            <person name="Orejas M."/>
            <person name="Orosz E."/>
            <person name="Ouedraogo J.P."/>
            <person name="Overkamp K.M."/>
            <person name="Park H.-S."/>
            <person name="Perrone G."/>
            <person name="Piumi F."/>
            <person name="Punt P.J."/>
            <person name="Ram A.F."/>
            <person name="Ramon A."/>
            <person name="Rauscher S."/>
            <person name="Record E."/>
            <person name="Riano-Pachon D.M."/>
            <person name="Robert V."/>
            <person name="Roehrig J."/>
            <person name="Ruller R."/>
            <person name="Salamov A."/>
            <person name="Salih N.S."/>
            <person name="Samson R.A."/>
            <person name="Sandor E."/>
            <person name="Sanguinetti M."/>
            <person name="Schuetze T."/>
            <person name="Sepcic K."/>
            <person name="Shelest E."/>
            <person name="Sherlock G."/>
            <person name="Sophianopoulou V."/>
            <person name="Squina F.M."/>
            <person name="Sun H."/>
            <person name="Susca A."/>
            <person name="Todd R.B."/>
            <person name="Tsang A."/>
            <person name="Unkles S.E."/>
            <person name="van de Wiele N."/>
            <person name="van Rossen-Uffink D."/>
            <person name="Oliveira J.V."/>
            <person name="Vesth T.C."/>
            <person name="Visser J."/>
            <person name="Yu J.-H."/>
            <person name="Zhou M."/>
            <person name="Andersen M.R."/>
            <person name="Archer D.B."/>
            <person name="Baker S.E."/>
            <person name="Benoit I."/>
            <person name="Brakhage A.A."/>
            <person name="Braus G.H."/>
            <person name="Fischer R."/>
            <person name="Frisvad J.C."/>
            <person name="Goldman G.H."/>
            <person name="Houbraken J."/>
            <person name="Oakley B."/>
            <person name="Pocsi I."/>
            <person name="Scazzocchio C."/>
            <person name="Seiboth B."/>
            <person name="vanKuyk P.A."/>
            <person name="Wortman J."/>
            <person name="Dyer P.S."/>
            <person name="Grigoriev I.V."/>
        </authorList>
    </citation>
    <scope>NUCLEOTIDE SEQUENCE [LARGE SCALE GENOMIC DNA]</scope>
    <source>
        <strain evidence="17">CBS 506.65</strain>
    </source>
</reference>
<proteinExistence type="inferred from homology"/>
<dbReference type="InterPro" id="IPR001189">
    <property type="entry name" value="Mn/Fe_SOD"/>
</dbReference>
<dbReference type="SUPFAM" id="SSF54719">
    <property type="entry name" value="Fe,Mn superoxide dismutase (SOD), C-terminal domain"/>
    <property type="match status" value="1"/>
</dbReference>
<dbReference type="InterPro" id="IPR019831">
    <property type="entry name" value="Mn/Fe_SOD_N"/>
</dbReference>
<keyword evidence="8 13" id="KW-0560">Oxidoreductase</keyword>
<name>A0A1L9S6I9_9EURO</name>
<dbReference type="PRINTS" id="PR01703">
    <property type="entry name" value="MNSODISMTASE"/>
</dbReference>
<evidence type="ECO:0000256" key="6">
    <source>
        <dbReference type="ARBA" id="ARBA00022723"/>
    </source>
</evidence>
<evidence type="ECO:0000256" key="1">
    <source>
        <dbReference type="ARBA" id="ARBA00001936"/>
    </source>
</evidence>
<keyword evidence="17" id="KW-1185">Reference proteome</keyword>
<evidence type="ECO:0000259" key="14">
    <source>
        <dbReference type="Pfam" id="PF00081"/>
    </source>
</evidence>
<accession>A0A1L9S6I9</accession>
<keyword evidence="10" id="KW-0464">Manganese</keyword>
<comment type="catalytic activity">
    <reaction evidence="11 13">
        <text>2 superoxide + 2 H(+) = H2O2 + O2</text>
        <dbReference type="Rhea" id="RHEA:20696"/>
        <dbReference type="ChEBI" id="CHEBI:15378"/>
        <dbReference type="ChEBI" id="CHEBI:15379"/>
        <dbReference type="ChEBI" id="CHEBI:16240"/>
        <dbReference type="ChEBI" id="CHEBI:18421"/>
        <dbReference type="EC" id="1.15.1.1"/>
    </reaction>
</comment>
<comment type="cofactor">
    <cofactor evidence="1">
        <name>Mn(2+)</name>
        <dbReference type="ChEBI" id="CHEBI:29035"/>
    </cofactor>
</comment>
<evidence type="ECO:0000256" key="10">
    <source>
        <dbReference type="ARBA" id="ARBA00023211"/>
    </source>
</evidence>
<keyword evidence="7" id="KW-0809">Transit peptide</keyword>
<dbReference type="VEuPathDB" id="FungiDB:ASPZODRAFT_137151"/>
<dbReference type="InterPro" id="IPR036314">
    <property type="entry name" value="SOD_C_sf"/>
</dbReference>
<feature type="binding site" evidence="12">
    <location>
        <position position="141"/>
    </location>
    <ligand>
        <name>Mn(2+)</name>
        <dbReference type="ChEBI" id="CHEBI:29035"/>
    </ligand>
</feature>
<comment type="subunit">
    <text evidence="5">Homotetramer.</text>
</comment>
<evidence type="ECO:0000256" key="8">
    <source>
        <dbReference type="ARBA" id="ARBA00023002"/>
    </source>
</evidence>
<dbReference type="Gene3D" id="3.55.40.20">
    <property type="entry name" value="Iron/manganese superoxide dismutase, C-terminal domain"/>
    <property type="match status" value="1"/>
</dbReference>
<feature type="domain" description="Manganese/iron superoxide dismutase C-terminal" evidence="15">
    <location>
        <begin position="74"/>
        <end position="170"/>
    </location>
</feature>
<evidence type="ECO:0000313" key="16">
    <source>
        <dbReference type="EMBL" id="OJJ42755.1"/>
    </source>
</evidence>
<feature type="binding site" evidence="12">
    <location>
        <position position="52"/>
    </location>
    <ligand>
        <name>Mn(2+)</name>
        <dbReference type="ChEBI" id="CHEBI:29035"/>
    </ligand>
</feature>
<dbReference type="FunFam" id="3.55.40.20:FF:000004">
    <property type="entry name" value="Superoxide dismutase [Fe]"/>
    <property type="match status" value="1"/>
</dbReference>
<protein>
    <recommendedName>
        <fullName evidence="13">Superoxide dismutase</fullName>
        <ecNumber evidence="13">1.15.1.1</ecNumber>
    </recommendedName>
</protein>
<feature type="domain" description="Manganese/iron superoxide dismutase N-terminal" evidence="14">
    <location>
        <begin position="1"/>
        <end position="60"/>
    </location>
</feature>
<dbReference type="InterPro" id="IPR019833">
    <property type="entry name" value="Mn/Fe_SOD_BS"/>
</dbReference>
<feature type="binding site" evidence="12">
    <location>
        <position position="137"/>
    </location>
    <ligand>
        <name>Mn(2+)</name>
        <dbReference type="ChEBI" id="CHEBI:29035"/>
    </ligand>
</feature>
<sequence length="176" mass="19672">MHLHHTKHHQAYIDNLNAALSLQEKALRSNDIASLISLQQQIKFHGGGHINHSLFWKNLAPVDTPETDPSSAAKNLYTAILTHWGSFKSFVAAFSATLLSIQGSGWGWLVVKDGGLGIVTTQDQDAVLSGTALIGVDMWEHAYYLQYQNNKRGYVDGIWRVINWKVAEERYLSSKL</sequence>
<dbReference type="Pfam" id="PF00081">
    <property type="entry name" value="Sod_Fe_N"/>
    <property type="match status" value="1"/>
</dbReference>
<dbReference type="Pfam" id="PF02777">
    <property type="entry name" value="Sod_Fe_C"/>
    <property type="match status" value="1"/>
</dbReference>
<dbReference type="GO" id="GO:0004784">
    <property type="term" value="F:superoxide dismutase activity"/>
    <property type="evidence" value="ECO:0007669"/>
    <property type="project" value="UniProtKB-EC"/>
</dbReference>
<evidence type="ECO:0000256" key="13">
    <source>
        <dbReference type="RuleBase" id="RU000414"/>
    </source>
</evidence>
<dbReference type="PROSITE" id="PS00088">
    <property type="entry name" value="SOD_MN"/>
    <property type="match status" value="1"/>
</dbReference>
<dbReference type="OrthoDB" id="239262at2759"/>
<dbReference type="InterPro" id="IPR036324">
    <property type="entry name" value="Mn/Fe_SOD_N_sf"/>
</dbReference>
<dbReference type="EC" id="1.15.1.1" evidence="13"/>
<gene>
    <name evidence="16" type="ORF">ASPZODRAFT_137151</name>
</gene>
<evidence type="ECO:0000256" key="5">
    <source>
        <dbReference type="ARBA" id="ARBA00011881"/>
    </source>
</evidence>
<dbReference type="InterPro" id="IPR019832">
    <property type="entry name" value="Mn/Fe_SOD_C"/>
</dbReference>
<dbReference type="RefSeq" id="XP_022577265.1">
    <property type="nucleotide sequence ID" value="XM_022724227.1"/>
</dbReference>
<dbReference type="GeneID" id="34610692"/>
<dbReference type="PANTHER" id="PTHR11404:SF29">
    <property type="entry name" value="SUPEROXIDE DISMUTASE"/>
    <property type="match status" value="1"/>
</dbReference>
<dbReference type="Proteomes" id="UP000184188">
    <property type="component" value="Unassembled WGS sequence"/>
</dbReference>
<evidence type="ECO:0000256" key="12">
    <source>
        <dbReference type="PIRSR" id="PIRSR000349-1"/>
    </source>
</evidence>
<dbReference type="FunFam" id="1.10.287.990:FF:000001">
    <property type="entry name" value="Superoxide dismutase"/>
    <property type="match status" value="1"/>
</dbReference>
<organism evidence="16 17">
    <name type="scientific">Penicilliopsis zonata CBS 506.65</name>
    <dbReference type="NCBI Taxonomy" id="1073090"/>
    <lineage>
        <taxon>Eukaryota</taxon>
        <taxon>Fungi</taxon>
        <taxon>Dikarya</taxon>
        <taxon>Ascomycota</taxon>
        <taxon>Pezizomycotina</taxon>
        <taxon>Eurotiomycetes</taxon>
        <taxon>Eurotiomycetidae</taxon>
        <taxon>Eurotiales</taxon>
        <taxon>Aspergillaceae</taxon>
        <taxon>Penicilliopsis</taxon>
    </lineage>
</organism>
<evidence type="ECO:0000256" key="3">
    <source>
        <dbReference type="ARBA" id="ARBA00004305"/>
    </source>
</evidence>
<keyword evidence="9" id="KW-0496">Mitochondrion</keyword>
<dbReference type="GO" id="GO:0030145">
    <property type="term" value="F:manganese ion binding"/>
    <property type="evidence" value="ECO:0007669"/>
    <property type="project" value="TreeGrafter"/>
</dbReference>
<evidence type="ECO:0000256" key="2">
    <source>
        <dbReference type="ARBA" id="ARBA00002170"/>
    </source>
</evidence>
<comment type="subcellular location">
    <subcellularLocation>
        <location evidence="3">Mitochondrion matrix</location>
    </subcellularLocation>
</comment>
<evidence type="ECO:0000259" key="15">
    <source>
        <dbReference type="Pfam" id="PF02777"/>
    </source>
</evidence>
<dbReference type="PANTHER" id="PTHR11404">
    <property type="entry name" value="SUPEROXIDE DISMUTASE 2"/>
    <property type="match status" value="1"/>
</dbReference>
<comment type="function">
    <text evidence="2">Destroys superoxide anion radicals which are normally produced within the cells and which are toxic to biological systems.</text>
</comment>
<evidence type="ECO:0000256" key="4">
    <source>
        <dbReference type="ARBA" id="ARBA00008714"/>
    </source>
</evidence>
<keyword evidence="6 12" id="KW-0479">Metal-binding</keyword>
<feature type="binding site" evidence="12">
    <location>
        <position position="4"/>
    </location>
    <ligand>
        <name>Mn(2+)</name>
        <dbReference type="ChEBI" id="CHEBI:29035"/>
    </ligand>
</feature>
<dbReference type="EMBL" id="KV878357">
    <property type="protein sequence ID" value="OJJ42755.1"/>
    <property type="molecule type" value="Genomic_DNA"/>
</dbReference>
<dbReference type="AlphaFoldDB" id="A0A1L9S6I9"/>
<comment type="similarity">
    <text evidence="4 13">Belongs to the iron/manganese superoxide dismutase family.</text>
</comment>